<dbReference type="RefSeq" id="WP_191691993.1">
    <property type="nucleotide sequence ID" value="NZ_JACSQR010000025.1"/>
</dbReference>
<dbReference type="EMBL" id="JACSQR010000025">
    <property type="protein sequence ID" value="MBD7948156.1"/>
    <property type="molecule type" value="Genomic_DNA"/>
</dbReference>
<keyword evidence="4" id="KW-1185">Reference proteome</keyword>
<gene>
    <name evidence="3" type="ORF">H9653_09025</name>
</gene>
<proteinExistence type="predicted"/>
<protein>
    <submittedName>
        <fullName evidence="3">Uncharacterized protein</fullName>
    </submittedName>
</protein>
<evidence type="ECO:0000313" key="4">
    <source>
        <dbReference type="Proteomes" id="UP000606724"/>
    </source>
</evidence>
<organism evidence="3 4">
    <name type="scientific">Psychrobacter communis</name>
    <dbReference type="NCBI Taxonomy" id="2762238"/>
    <lineage>
        <taxon>Bacteria</taxon>
        <taxon>Pseudomonadati</taxon>
        <taxon>Pseudomonadota</taxon>
        <taxon>Gammaproteobacteria</taxon>
        <taxon>Moraxellales</taxon>
        <taxon>Moraxellaceae</taxon>
        <taxon>Psychrobacter</taxon>
    </lineage>
</organism>
<keyword evidence="2" id="KW-1133">Transmembrane helix</keyword>
<keyword evidence="2" id="KW-0812">Transmembrane</keyword>
<dbReference type="SUPFAM" id="SSF53850">
    <property type="entry name" value="Periplasmic binding protein-like II"/>
    <property type="match status" value="1"/>
</dbReference>
<feature type="region of interest" description="Disordered" evidence="1">
    <location>
        <begin position="256"/>
        <end position="276"/>
    </location>
</feature>
<name>A0ABR8RK85_9GAMM</name>
<sequence>MRDYKLLLAGLILLLLIIFIAIFTWLWTSNRKNMDPLPIMANNNDTSSADNDENTIAKSTLHIQAEDGLQAPLDAVIASFQARYPNMQILTNYVPSAALLTLFVNDFADSHRTDDERASFLIDTDLIIANGKLSKERLAPLQEQLKTAQDKHNQNKLNDSSAQVKKAEDGVDEADAEVAAHAKSDNTNTRSLSSFGYALQGEQAVDGVVLTQNPAAINFRNFLLSSTGQDILSQHNYTNIDGYKNDMDNLFQPSSRAKQATGELSVDVSDALSNGK</sequence>
<comment type="caution">
    <text evidence="3">The sequence shown here is derived from an EMBL/GenBank/DDBJ whole genome shotgun (WGS) entry which is preliminary data.</text>
</comment>
<dbReference type="GeneID" id="84653597"/>
<dbReference type="Proteomes" id="UP000606724">
    <property type="component" value="Unassembled WGS sequence"/>
</dbReference>
<reference evidence="3 4" key="1">
    <citation type="submission" date="2020-08" db="EMBL/GenBank/DDBJ databases">
        <title>A Genomic Blueprint of the Chicken Gut Microbiome.</title>
        <authorList>
            <person name="Gilroy R."/>
            <person name="Ravi A."/>
            <person name="Getino M."/>
            <person name="Pursley I."/>
            <person name="Horton D.L."/>
            <person name="Alikhan N.-F."/>
            <person name="Baker D."/>
            <person name="Gharbi K."/>
            <person name="Hall N."/>
            <person name="Watson M."/>
            <person name="Adriaenssens E.M."/>
            <person name="Foster-Nyarko E."/>
            <person name="Jarju S."/>
            <person name="Secka A."/>
            <person name="Antonio M."/>
            <person name="Oren A."/>
            <person name="Chaudhuri R."/>
            <person name="La Ragione R.M."/>
            <person name="Hildebrand F."/>
            <person name="Pallen M.J."/>
        </authorList>
    </citation>
    <scope>NUCLEOTIDE SEQUENCE [LARGE SCALE GENOMIC DNA]</scope>
    <source>
        <strain evidence="3 4">Sa4CVA2</strain>
    </source>
</reference>
<feature type="transmembrane region" description="Helical" evidence="2">
    <location>
        <begin position="6"/>
        <end position="27"/>
    </location>
</feature>
<accession>A0ABR8RK85</accession>
<keyword evidence="2" id="KW-0472">Membrane</keyword>
<evidence type="ECO:0000256" key="1">
    <source>
        <dbReference type="SAM" id="MobiDB-lite"/>
    </source>
</evidence>
<evidence type="ECO:0000313" key="3">
    <source>
        <dbReference type="EMBL" id="MBD7948156.1"/>
    </source>
</evidence>
<feature type="region of interest" description="Disordered" evidence="1">
    <location>
        <begin position="145"/>
        <end position="165"/>
    </location>
</feature>
<evidence type="ECO:0000256" key="2">
    <source>
        <dbReference type="SAM" id="Phobius"/>
    </source>
</evidence>